<dbReference type="Pfam" id="PF00041">
    <property type="entry name" value="fn3"/>
    <property type="match status" value="2"/>
</dbReference>
<feature type="domain" description="Fibronectin type-III" evidence="5">
    <location>
        <begin position="364"/>
        <end position="469"/>
    </location>
</feature>
<dbReference type="SMART" id="SM00060">
    <property type="entry name" value="FN3"/>
    <property type="match status" value="2"/>
</dbReference>
<dbReference type="PANTHER" id="PTHR13817:SF73">
    <property type="entry name" value="FIBRONECTIN TYPE-III DOMAIN-CONTAINING PROTEIN"/>
    <property type="match status" value="1"/>
</dbReference>
<keyword evidence="3" id="KW-1133">Transmembrane helix</keyword>
<sequence>LTPENDETIVNSDKYKVEDGLLIIESLSENDAGEYKCVASNPVGNVSRVAELKIKQKLLDLTRKESESAEVVCRYSGDGVTAAKFVFGSEEYSVCVNKFESFIIVRTAQHVITILDITSERIRVRAEENALILHIRNLSLADAGLYKCAVSNRAGWTERAFHIAIIHPPVFRRASHDIIRSFDGNTVNIFCEVSAVPDPLWTWQRDGNELEADGSSIIIDNNGDVTKLILQNKNGQNYGKYTCKADNGFGTFTKSTDVIRIVTPVVPEGVDCKKRLYPNYGKCFVDNDLYYDEASRPTRIEFQVWLYFFYSLPPVISVLFDETEMVVRNLTPNTQYSLRVRAVNEAGASDFGQPVQMETTDPWAPKKPVDLRMECAEMCTVYWEESNNHGSAIIAYRITVQEFTETEHGEVILLKQNVGNAFVVEVDGEKRSHRLTHIRPHTSYRISVAAINAVGAGEVEEVEVDTDDSPVIPTELLMVPKLAVIVGIAMFVILFVIDFICYVTNRCGLIACFCINCLG</sequence>
<reference evidence="7" key="2">
    <citation type="submission" date="2017-02" db="UniProtKB">
        <authorList>
            <consortium name="WormBaseParasite"/>
        </authorList>
    </citation>
    <scope>IDENTIFICATION</scope>
</reference>
<dbReference type="InterPro" id="IPR013098">
    <property type="entry name" value="Ig_I-set"/>
</dbReference>
<keyword evidence="1" id="KW-0677">Repeat</keyword>
<dbReference type="CDD" id="cd00063">
    <property type="entry name" value="FN3"/>
    <property type="match status" value="2"/>
</dbReference>
<dbReference type="Proteomes" id="UP000035642">
    <property type="component" value="Unassembled WGS sequence"/>
</dbReference>
<dbReference type="SUPFAM" id="SSF49265">
    <property type="entry name" value="Fibronectin type III"/>
    <property type="match status" value="1"/>
</dbReference>
<dbReference type="InterPro" id="IPR003599">
    <property type="entry name" value="Ig_sub"/>
</dbReference>
<organism evidence="6 7">
    <name type="scientific">Angiostrongylus cantonensis</name>
    <name type="common">Rat lungworm</name>
    <dbReference type="NCBI Taxonomy" id="6313"/>
    <lineage>
        <taxon>Eukaryota</taxon>
        <taxon>Metazoa</taxon>
        <taxon>Ecdysozoa</taxon>
        <taxon>Nematoda</taxon>
        <taxon>Chromadorea</taxon>
        <taxon>Rhabditida</taxon>
        <taxon>Rhabditina</taxon>
        <taxon>Rhabditomorpha</taxon>
        <taxon>Strongyloidea</taxon>
        <taxon>Metastrongylidae</taxon>
        <taxon>Angiostrongylus</taxon>
    </lineage>
</organism>
<protein>
    <submittedName>
        <fullName evidence="7">Receptor protein-tyrosine kinase</fullName>
    </submittedName>
</protein>
<dbReference type="SMART" id="SM00408">
    <property type="entry name" value="IGc2"/>
    <property type="match status" value="2"/>
</dbReference>
<evidence type="ECO:0000313" key="6">
    <source>
        <dbReference type="Proteomes" id="UP000035642"/>
    </source>
</evidence>
<reference evidence="6" key="1">
    <citation type="submission" date="2012-09" db="EMBL/GenBank/DDBJ databases">
        <authorList>
            <person name="Martin A.A."/>
        </authorList>
    </citation>
    <scope>NUCLEOTIDE SEQUENCE</scope>
</reference>
<dbReference type="WBParaSite" id="ACAC_0000610001-mRNA-1">
    <property type="protein sequence ID" value="ACAC_0000610001-mRNA-1"/>
    <property type="gene ID" value="ACAC_0000610001"/>
</dbReference>
<dbReference type="InterPro" id="IPR036179">
    <property type="entry name" value="Ig-like_dom_sf"/>
</dbReference>
<evidence type="ECO:0000259" key="4">
    <source>
        <dbReference type="PROSITE" id="PS50835"/>
    </source>
</evidence>
<dbReference type="PROSITE" id="PS50835">
    <property type="entry name" value="IG_LIKE"/>
    <property type="match status" value="1"/>
</dbReference>
<dbReference type="PANTHER" id="PTHR13817">
    <property type="entry name" value="TITIN"/>
    <property type="match status" value="1"/>
</dbReference>
<dbReference type="InterPro" id="IPR003598">
    <property type="entry name" value="Ig_sub2"/>
</dbReference>
<dbReference type="InterPro" id="IPR013783">
    <property type="entry name" value="Ig-like_fold"/>
</dbReference>
<dbReference type="Pfam" id="PF07679">
    <property type="entry name" value="I-set"/>
    <property type="match status" value="2"/>
</dbReference>
<feature type="domain" description="Fibronectin type-III" evidence="5">
    <location>
        <begin position="266"/>
        <end position="362"/>
    </location>
</feature>
<evidence type="ECO:0000256" key="2">
    <source>
        <dbReference type="ARBA" id="ARBA00023157"/>
    </source>
</evidence>
<dbReference type="Gene3D" id="2.60.40.10">
    <property type="entry name" value="Immunoglobulins"/>
    <property type="match status" value="5"/>
</dbReference>
<dbReference type="PROSITE" id="PS50853">
    <property type="entry name" value="FN3"/>
    <property type="match status" value="2"/>
</dbReference>
<keyword evidence="3" id="KW-0812">Transmembrane</keyword>
<keyword evidence="6" id="KW-1185">Reference proteome</keyword>
<feature type="transmembrane region" description="Helical" evidence="3">
    <location>
        <begin position="482"/>
        <end position="503"/>
    </location>
</feature>
<dbReference type="InterPro" id="IPR050964">
    <property type="entry name" value="Striated_Muscle_Regulatory"/>
</dbReference>
<name>A0A0K0D7Q5_ANGCA</name>
<evidence type="ECO:0000256" key="1">
    <source>
        <dbReference type="ARBA" id="ARBA00022737"/>
    </source>
</evidence>
<dbReference type="SUPFAM" id="SSF48726">
    <property type="entry name" value="Immunoglobulin"/>
    <property type="match status" value="3"/>
</dbReference>
<accession>A0A0K0D7Q5</accession>
<evidence type="ECO:0000259" key="5">
    <source>
        <dbReference type="PROSITE" id="PS50853"/>
    </source>
</evidence>
<dbReference type="InterPro" id="IPR007110">
    <property type="entry name" value="Ig-like_dom"/>
</dbReference>
<keyword evidence="2" id="KW-1015">Disulfide bond</keyword>
<dbReference type="InterPro" id="IPR036116">
    <property type="entry name" value="FN3_sf"/>
</dbReference>
<dbReference type="SMART" id="SM00409">
    <property type="entry name" value="IG"/>
    <property type="match status" value="3"/>
</dbReference>
<evidence type="ECO:0000313" key="7">
    <source>
        <dbReference type="WBParaSite" id="ACAC_0000610001-mRNA-1"/>
    </source>
</evidence>
<dbReference type="InterPro" id="IPR003961">
    <property type="entry name" value="FN3_dom"/>
</dbReference>
<dbReference type="AlphaFoldDB" id="A0A0K0D7Q5"/>
<proteinExistence type="predicted"/>
<dbReference type="STRING" id="6313.A0A0K0D7Q5"/>
<evidence type="ECO:0000256" key="3">
    <source>
        <dbReference type="SAM" id="Phobius"/>
    </source>
</evidence>
<keyword evidence="3" id="KW-0472">Membrane</keyword>
<feature type="domain" description="Ig-like" evidence="4">
    <location>
        <begin position="168"/>
        <end position="259"/>
    </location>
</feature>